<dbReference type="PANTHER" id="PTHR33204">
    <property type="entry name" value="TRANSCRIPTIONAL REGULATOR, MARR FAMILY"/>
    <property type="match status" value="1"/>
</dbReference>
<dbReference type="InterPro" id="IPR002577">
    <property type="entry name" value="HTH_HxlR"/>
</dbReference>
<dbReference type="SUPFAM" id="SSF46785">
    <property type="entry name" value="Winged helix' DNA-binding domain"/>
    <property type="match status" value="1"/>
</dbReference>
<proteinExistence type="predicted"/>
<dbReference type="PROSITE" id="PS51118">
    <property type="entry name" value="HTH_HXLR"/>
    <property type="match status" value="1"/>
</dbReference>
<sequence length="143" mass="15715">MTPSPGDFLPERPAMPVPDSRHLGCPVARTADIIGNKWTPLIVRDLAGGRMRFSALERSLTGISPKTLSERLKRLEEAAVVERTCFAEVPPRVEYTLTEKGFALLPVIDSMRNFGATWLSDDDCADDSIEAQLVLAGHAERIP</sequence>
<dbReference type="GO" id="GO:0003677">
    <property type="term" value="F:DNA binding"/>
    <property type="evidence" value="ECO:0007669"/>
    <property type="project" value="UniProtKB-KW"/>
</dbReference>
<feature type="domain" description="HTH hxlR-type" evidence="4">
    <location>
        <begin position="25"/>
        <end position="123"/>
    </location>
</feature>
<organism evidence="5">
    <name type="scientific">uncultured Thermomicrobiales bacterium</name>
    <dbReference type="NCBI Taxonomy" id="1645740"/>
    <lineage>
        <taxon>Bacteria</taxon>
        <taxon>Pseudomonadati</taxon>
        <taxon>Thermomicrobiota</taxon>
        <taxon>Thermomicrobia</taxon>
        <taxon>Thermomicrobiales</taxon>
        <taxon>environmental samples</taxon>
    </lineage>
</organism>
<keyword evidence="1" id="KW-0805">Transcription regulation</keyword>
<dbReference type="Pfam" id="PF01638">
    <property type="entry name" value="HxlR"/>
    <property type="match status" value="1"/>
</dbReference>
<evidence type="ECO:0000259" key="4">
    <source>
        <dbReference type="PROSITE" id="PS51118"/>
    </source>
</evidence>
<keyword evidence="2" id="KW-0238">DNA-binding</keyword>
<gene>
    <name evidence="5" type="ORF">AVDCRST_MAG43-354</name>
</gene>
<accession>A0A6J4UB41</accession>
<dbReference type="InterPro" id="IPR036388">
    <property type="entry name" value="WH-like_DNA-bd_sf"/>
</dbReference>
<dbReference type="CDD" id="cd00090">
    <property type="entry name" value="HTH_ARSR"/>
    <property type="match status" value="1"/>
</dbReference>
<evidence type="ECO:0000256" key="3">
    <source>
        <dbReference type="ARBA" id="ARBA00023163"/>
    </source>
</evidence>
<dbReference type="GO" id="GO:0006355">
    <property type="term" value="P:regulation of DNA-templated transcription"/>
    <property type="evidence" value="ECO:0007669"/>
    <property type="project" value="UniProtKB-ARBA"/>
</dbReference>
<dbReference type="Gene3D" id="1.10.10.10">
    <property type="entry name" value="Winged helix-like DNA-binding domain superfamily/Winged helix DNA-binding domain"/>
    <property type="match status" value="1"/>
</dbReference>
<dbReference type="EMBL" id="CADCWI010000018">
    <property type="protein sequence ID" value="CAA9543502.1"/>
    <property type="molecule type" value="Genomic_DNA"/>
</dbReference>
<dbReference type="InterPro" id="IPR011991">
    <property type="entry name" value="ArsR-like_HTH"/>
</dbReference>
<reference evidence="5" key="1">
    <citation type="submission" date="2020-02" db="EMBL/GenBank/DDBJ databases">
        <authorList>
            <person name="Meier V. D."/>
        </authorList>
    </citation>
    <scope>NUCLEOTIDE SEQUENCE</scope>
    <source>
        <strain evidence="5">AVDCRST_MAG43</strain>
    </source>
</reference>
<protein>
    <submittedName>
        <fullName evidence="5">Transcriptional regulator, HxlR family</fullName>
    </submittedName>
</protein>
<evidence type="ECO:0000313" key="5">
    <source>
        <dbReference type="EMBL" id="CAA9543502.1"/>
    </source>
</evidence>
<keyword evidence="3" id="KW-0804">Transcription</keyword>
<dbReference type="InterPro" id="IPR036390">
    <property type="entry name" value="WH_DNA-bd_sf"/>
</dbReference>
<evidence type="ECO:0000256" key="1">
    <source>
        <dbReference type="ARBA" id="ARBA00023015"/>
    </source>
</evidence>
<name>A0A6J4UB41_9BACT</name>
<evidence type="ECO:0000256" key="2">
    <source>
        <dbReference type="ARBA" id="ARBA00023125"/>
    </source>
</evidence>
<dbReference type="PANTHER" id="PTHR33204:SF18">
    <property type="entry name" value="TRANSCRIPTIONAL REGULATORY PROTEIN"/>
    <property type="match status" value="1"/>
</dbReference>
<dbReference type="AlphaFoldDB" id="A0A6J4UB41"/>